<dbReference type="Gene3D" id="3.40.50.1820">
    <property type="entry name" value="alpha/beta hydrolase"/>
    <property type="match status" value="1"/>
</dbReference>
<dbReference type="InterPro" id="IPR000801">
    <property type="entry name" value="Esterase-like"/>
</dbReference>
<dbReference type="Proteomes" id="UP000051645">
    <property type="component" value="Unassembled WGS sequence"/>
</dbReference>
<organism evidence="2 3">
    <name type="scientific">Lactobacillus selangorensis</name>
    <dbReference type="NCBI Taxonomy" id="81857"/>
    <lineage>
        <taxon>Bacteria</taxon>
        <taxon>Bacillati</taxon>
        <taxon>Bacillota</taxon>
        <taxon>Bacilli</taxon>
        <taxon>Lactobacillales</taxon>
        <taxon>Lactobacillaceae</taxon>
        <taxon>Lactobacillus</taxon>
    </lineage>
</organism>
<dbReference type="OrthoDB" id="9803578at2"/>
<dbReference type="SUPFAM" id="SSF53474">
    <property type="entry name" value="alpha/beta-Hydrolases"/>
    <property type="match status" value="1"/>
</dbReference>
<dbReference type="GO" id="GO:0016747">
    <property type="term" value="F:acyltransferase activity, transferring groups other than amino-acyl groups"/>
    <property type="evidence" value="ECO:0007669"/>
    <property type="project" value="TreeGrafter"/>
</dbReference>
<reference evidence="3 4" key="1">
    <citation type="journal article" date="2015" name="Genome Announc.">
        <title>Expanding the biotechnology potential of lactobacilli through comparative genomics of 213 strains and associated genera.</title>
        <authorList>
            <person name="Sun Z."/>
            <person name="Harris H.M."/>
            <person name="McCann A."/>
            <person name="Guo C."/>
            <person name="Argimon S."/>
            <person name="Zhang W."/>
            <person name="Yang X."/>
            <person name="Jeffery I.B."/>
            <person name="Cooney J.C."/>
            <person name="Kagawa T.F."/>
            <person name="Liu W."/>
            <person name="Song Y."/>
            <person name="Salvetti E."/>
            <person name="Wrobel A."/>
            <person name="Rasinkangas P."/>
            <person name="Parkhill J."/>
            <person name="Rea M.C."/>
            <person name="O'Sullivan O."/>
            <person name="Ritari J."/>
            <person name="Douillard F.P."/>
            <person name="Paul Ross R."/>
            <person name="Yang R."/>
            <person name="Briner A.E."/>
            <person name="Felis G.E."/>
            <person name="de Vos W.M."/>
            <person name="Barrangou R."/>
            <person name="Klaenhammer T.R."/>
            <person name="Caufield P.W."/>
            <person name="Cui Y."/>
            <person name="Zhang H."/>
            <person name="O'Toole P.W."/>
        </authorList>
    </citation>
    <scope>NUCLEOTIDE SEQUENCE [LARGE SCALE GENOMIC DNA]</scope>
    <source>
        <strain evidence="1 4">ATCC BAA-66</strain>
        <strain evidence="2 3">DSM 13344</strain>
    </source>
</reference>
<protein>
    <submittedName>
        <fullName evidence="2">Acetylesterase</fullName>
    </submittedName>
</protein>
<dbReference type="InterPro" id="IPR050583">
    <property type="entry name" value="Mycobacterial_A85_antigen"/>
</dbReference>
<evidence type="ECO:0000313" key="2">
    <source>
        <dbReference type="EMBL" id="KRN31910.1"/>
    </source>
</evidence>
<dbReference type="EMBL" id="JQAT01000003">
    <property type="protein sequence ID" value="KRN28409.1"/>
    <property type="molecule type" value="Genomic_DNA"/>
</dbReference>
<proteinExistence type="predicted"/>
<evidence type="ECO:0000313" key="4">
    <source>
        <dbReference type="Proteomes" id="UP000051751"/>
    </source>
</evidence>
<sequence>MSLHQIDFYSNVLQKNMHLNLLLPHLKTIPQKKPHFPTLWLLHGLGGDETSWLRNTEIETLADQAGLAVVMPDADRSFYINRPGAPYWDYLTTEIFQTARALFPLAHDRKNNFVAGDSMGGYGALKWAFNQPNRFAAVAALSPVLDLKALKTAPNVALPDFKTLFAGRDLKKGPLAIPWLAKNKVLDLDVYLATADHDYLRKQALKLKPVLEKRLGERFTWRDDQGSHNWTLWKKQLPDVIHWLPLN</sequence>
<dbReference type="Proteomes" id="UP000051751">
    <property type="component" value="Unassembled WGS sequence"/>
</dbReference>
<keyword evidence="3" id="KW-1185">Reference proteome</keyword>
<evidence type="ECO:0000313" key="3">
    <source>
        <dbReference type="Proteomes" id="UP000051645"/>
    </source>
</evidence>
<dbReference type="STRING" id="81857.IV38_GL001409"/>
<dbReference type="InterPro" id="IPR029058">
    <property type="entry name" value="AB_hydrolase_fold"/>
</dbReference>
<dbReference type="PANTHER" id="PTHR48098">
    <property type="entry name" value="ENTEROCHELIN ESTERASE-RELATED"/>
    <property type="match status" value="1"/>
</dbReference>
<dbReference type="Pfam" id="PF00756">
    <property type="entry name" value="Esterase"/>
    <property type="match status" value="1"/>
</dbReference>
<dbReference type="PANTHER" id="PTHR48098:SF1">
    <property type="entry name" value="DIACYLGLYCEROL ACYLTRANSFERASE_MYCOLYLTRANSFERASE AG85A"/>
    <property type="match status" value="1"/>
</dbReference>
<dbReference type="PATRIC" id="fig|81857.3.peg.1419"/>
<dbReference type="EMBL" id="JQAZ01000003">
    <property type="protein sequence ID" value="KRN31910.1"/>
    <property type="molecule type" value="Genomic_DNA"/>
</dbReference>
<dbReference type="AlphaFoldDB" id="A0A0R2FWZ0"/>
<gene>
    <name evidence="1" type="ORF">IV38_GL001409</name>
    <name evidence="2" type="ORF">IV40_GL001196</name>
</gene>
<accession>A0A0R2FWZ0</accession>
<comment type="caution">
    <text evidence="2">The sequence shown here is derived from an EMBL/GenBank/DDBJ whole genome shotgun (WGS) entry which is preliminary data.</text>
</comment>
<name>A0A0R2FWZ0_9LACO</name>
<dbReference type="RefSeq" id="WP_057769369.1">
    <property type="nucleotide sequence ID" value="NZ_JQAT01000003.1"/>
</dbReference>
<evidence type="ECO:0000313" key="1">
    <source>
        <dbReference type="EMBL" id="KRN28409.1"/>
    </source>
</evidence>